<evidence type="ECO:0000259" key="1">
    <source>
        <dbReference type="Pfam" id="PF08241"/>
    </source>
</evidence>
<dbReference type="CDD" id="cd02440">
    <property type="entry name" value="AdoMet_MTases"/>
    <property type="match status" value="1"/>
</dbReference>
<dbReference type="RefSeq" id="WP_010881401.1">
    <property type="nucleotide sequence ID" value="NC_000918.1"/>
</dbReference>
<dbReference type="AlphaFoldDB" id="O67896"/>
<protein>
    <recommendedName>
        <fullName evidence="1">Methyltransferase type 11 domain-containing protein</fullName>
    </recommendedName>
</protein>
<dbReference type="FunCoup" id="O67896">
    <property type="interactions" value="212"/>
</dbReference>
<dbReference type="PANTHER" id="PTHR43591">
    <property type="entry name" value="METHYLTRANSFERASE"/>
    <property type="match status" value="1"/>
</dbReference>
<dbReference type="InterPro" id="IPR029063">
    <property type="entry name" value="SAM-dependent_MTases_sf"/>
</dbReference>
<evidence type="ECO:0000313" key="3">
    <source>
        <dbReference type="Proteomes" id="UP000000798"/>
    </source>
</evidence>
<sequence>MKNTLGRQFSRATETYEKWAVPQRKSAKILVEFVKPSGLVLDLGCGTGFVSEFVNDCEVVGLDISEGMAKAYREKFRKVVIGNAENLPFKDRSFDFVLSNFSLHWSDWRKSIREALRVCKNFVGVAIPVYGSVSFSEFPFPKAEEILEEFKPQEFKIINLEIPFRGMELIKFFHYTGTANFTGKKNFKTKRELIKLSKDLEKEYFKVLFLKLKSRAF</sequence>
<organism evidence="2 3">
    <name type="scientific">Aquifex aeolicus (strain VF5)</name>
    <dbReference type="NCBI Taxonomy" id="224324"/>
    <lineage>
        <taxon>Bacteria</taxon>
        <taxon>Pseudomonadati</taxon>
        <taxon>Aquificota</taxon>
        <taxon>Aquificia</taxon>
        <taxon>Aquificales</taxon>
        <taxon>Aquificaceae</taxon>
        <taxon>Aquifex</taxon>
    </lineage>
</organism>
<dbReference type="HOGENOM" id="CLU_046586_2_3_0"/>
<dbReference type="EMBL" id="AE000657">
    <property type="protein sequence ID" value="AAC07859.1"/>
    <property type="molecule type" value="Genomic_DNA"/>
</dbReference>
<reference evidence="2 3" key="1">
    <citation type="journal article" date="1998" name="Nature">
        <title>The complete genome of the hyperthermophilic bacterium Aquifex aeolicus.</title>
        <authorList>
            <person name="Deckert G."/>
            <person name="Warren P.V."/>
            <person name="Gaasterland T."/>
            <person name="Young W.G."/>
            <person name="Lenox A.L."/>
            <person name="Graham D.E."/>
            <person name="Overbeek R."/>
            <person name="Snead M.A."/>
            <person name="Keller M."/>
            <person name="Aujay M."/>
            <person name="Huber R."/>
            <person name="Feldman R.A."/>
            <person name="Short J.M."/>
            <person name="Olson G.J."/>
            <person name="Swanson R.V."/>
        </authorList>
    </citation>
    <scope>NUCLEOTIDE SEQUENCE [LARGE SCALE GENOMIC DNA]</scope>
    <source>
        <strain evidence="2 3">VF5</strain>
    </source>
</reference>
<proteinExistence type="predicted"/>
<dbReference type="OrthoDB" id="9772751at2"/>
<dbReference type="SUPFAM" id="SSF53335">
    <property type="entry name" value="S-adenosyl-L-methionine-dependent methyltransferases"/>
    <property type="match status" value="1"/>
</dbReference>
<gene>
    <name evidence="2" type="ordered locus">aq_2139</name>
</gene>
<name>O67896_AQUAE</name>
<dbReference type="KEGG" id="aae:aq_2139"/>
<dbReference type="Proteomes" id="UP000000798">
    <property type="component" value="Chromosome"/>
</dbReference>
<dbReference type="EnsemblBacteria" id="AAC07859">
    <property type="protein sequence ID" value="AAC07859"/>
    <property type="gene ID" value="aq_2139"/>
</dbReference>
<keyword evidence="3" id="KW-1185">Reference proteome</keyword>
<dbReference type="GO" id="GO:0008757">
    <property type="term" value="F:S-adenosylmethionine-dependent methyltransferase activity"/>
    <property type="evidence" value="ECO:0007669"/>
    <property type="project" value="InterPro"/>
</dbReference>
<dbReference type="Gene3D" id="3.40.50.150">
    <property type="entry name" value="Vaccinia Virus protein VP39"/>
    <property type="match status" value="1"/>
</dbReference>
<accession>O67896</accession>
<dbReference type="PIR" id="D70483">
    <property type="entry name" value="D70483"/>
</dbReference>
<dbReference type="eggNOG" id="COG2226">
    <property type="taxonomic scope" value="Bacteria"/>
</dbReference>
<dbReference type="Pfam" id="PF08241">
    <property type="entry name" value="Methyltransf_11"/>
    <property type="match status" value="1"/>
</dbReference>
<feature type="domain" description="Methyltransferase type 11" evidence="1">
    <location>
        <begin position="41"/>
        <end position="120"/>
    </location>
</feature>
<dbReference type="InParanoid" id="O67896"/>
<evidence type="ECO:0000313" key="2">
    <source>
        <dbReference type="EMBL" id="AAC07859.1"/>
    </source>
</evidence>
<dbReference type="STRING" id="224324.aq_2139"/>
<dbReference type="GO" id="GO:0008168">
    <property type="term" value="F:methyltransferase activity"/>
    <property type="evidence" value="ECO:0000318"/>
    <property type="project" value="GO_Central"/>
</dbReference>
<dbReference type="InterPro" id="IPR013216">
    <property type="entry name" value="Methyltransf_11"/>
</dbReference>